<proteinExistence type="predicted"/>
<protein>
    <recommendedName>
        <fullName evidence="4">Basic secretory peptidase family protein</fullName>
    </recommendedName>
</protein>
<dbReference type="Proteomes" id="UP000580474">
    <property type="component" value="Unassembled WGS sequence"/>
</dbReference>
<keyword evidence="3" id="KW-1185">Reference proteome</keyword>
<organism evidence="2 3">
    <name type="scientific">Saccharopolyspora gloriosae</name>
    <dbReference type="NCBI Taxonomy" id="455344"/>
    <lineage>
        <taxon>Bacteria</taxon>
        <taxon>Bacillati</taxon>
        <taxon>Actinomycetota</taxon>
        <taxon>Actinomycetes</taxon>
        <taxon>Pseudonocardiales</taxon>
        <taxon>Pseudonocardiaceae</taxon>
        <taxon>Saccharopolyspora</taxon>
    </lineage>
</organism>
<evidence type="ECO:0000313" key="3">
    <source>
        <dbReference type="Proteomes" id="UP000580474"/>
    </source>
</evidence>
<reference evidence="2 3" key="1">
    <citation type="submission" date="2020-08" db="EMBL/GenBank/DDBJ databases">
        <title>Sequencing the genomes of 1000 actinobacteria strains.</title>
        <authorList>
            <person name="Klenk H.-P."/>
        </authorList>
    </citation>
    <scope>NUCLEOTIDE SEQUENCE [LARGE SCALE GENOMIC DNA]</scope>
    <source>
        <strain evidence="2 3">DSM 45582</strain>
    </source>
</reference>
<evidence type="ECO:0000313" key="2">
    <source>
        <dbReference type="EMBL" id="MBB5068158.1"/>
    </source>
</evidence>
<dbReference type="Pfam" id="PF04450">
    <property type="entry name" value="BSP"/>
    <property type="match status" value="1"/>
</dbReference>
<name>A0A840ND61_9PSEU</name>
<sequence length="418" mass="45142">MPGVSRGWPAAVAAAAALAVGAFVPFPAQTPTAPVSGLQNASVATLEHEWESVLRERARAILTRDEAAFAASLDPAAPPDFQRRQRELFHNLAEVPLAEWDYDVRPASGASASSANPDVVLRYALAGVDAVPTERPAGFTFTRRDGRWLLSDDERARGQAWRGPWDFGPCRVRATPHGMIIGHDGSEELADRLAGELDSAVAAVTDVWGPDWRRQVGVLLPRSQEELRELVGAEFAVDGIAAVAVADEVNIADRRVEGPRVVFNTATADRLSDTSLRVVLRHEMTHVAARADTADGAPMWLLEGFADYVGYRDSGLPPERIAPDLARQVRSGAAPDGPPGDRDFHTSGAGLDAAYQQSWSLVEHLVRRVGEPKTVELYRRIASVGAPSEVDPALRELAGLSAAELVESWRAELHDRFG</sequence>
<comment type="caution">
    <text evidence="2">The sequence shown here is derived from an EMBL/GenBank/DDBJ whole genome shotgun (WGS) entry which is preliminary data.</text>
</comment>
<dbReference type="RefSeq" id="WP_343071256.1">
    <property type="nucleotide sequence ID" value="NZ_JACHIV010000001.1"/>
</dbReference>
<gene>
    <name evidence="2" type="ORF">BJ969_001246</name>
</gene>
<evidence type="ECO:0008006" key="4">
    <source>
        <dbReference type="Google" id="ProtNLM"/>
    </source>
</evidence>
<feature type="signal peptide" evidence="1">
    <location>
        <begin position="1"/>
        <end position="28"/>
    </location>
</feature>
<dbReference type="AlphaFoldDB" id="A0A840ND61"/>
<keyword evidence="1" id="KW-0732">Signal</keyword>
<dbReference type="InterPro" id="IPR007541">
    <property type="entry name" value="Uncharacterised_BSP"/>
</dbReference>
<accession>A0A840ND61</accession>
<dbReference type="EMBL" id="JACHIV010000001">
    <property type="protein sequence ID" value="MBB5068158.1"/>
    <property type="molecule type" value="Genomic_DNA"/>
</dbReference>
<evidence type="ECO:0000256" key="1">
    <source>
        <dbReference type="SAM" id="SignalP"/>
    </source>
</evidence>
<feature type="chain" id="PRO_5032784318" description="Basic secretory peptidase family protein" evidence="1">
    <location>
        <begin position="29"/>
        <end position="418"/>
    </location>
</feature>